<evidence type="ECO:0000313" key="3">
    <source>
        <dbReference type="EMBL" id="MBR7677440.1"/>
    </source>
</evidence>
<reference evidence="3" key="1">
    <citation type="submission" date="2021-04" db="EMBL/GenBank/DDBJ databases">
        <title>Sequencing of actinobacteria type strains.</title>
        <authorList>
            <person name="Nguyen G.-S."/>
            <person name="Wentzel A."/>
        </authorList>
    </citation>
    <scope>NUCLEOTIDE SEQUENCE</scope>
    <source>
        <strain evidence="3">DSM 42095</strain>
    </source>
</reference>
<keyword evidence="2" id="KW-0812">Transmembrane</keyword>
<feature type="non-terminal residue" evidence="3">
    <location>
        <position position="1"/>
    </location>
</feature>
<feature type="region of interest" description="Disordered" evidence="1">
    <location>
        <begin position="67"/>
        <end position="86"/>
    </location>
</feature>
<keyword evidence="2" id="KW-0472">Membrane</keyword>
<evidence type="ECO:0000313" key="4">
    <source>
        <dbReference type="Proteomes" id="UP000675554"/>
    </source>
</evidence>
<accession>A0A8T4J1R2</accession>
<dbReference type="AlphaFoldDB" id="A0A8T4J1R2"/>
<name>A0A8T4J1R2_9ACTN</name>
<proteinExistence type="predicted"/>
<feature type="region of interest" description="Disordered" evidence="1">
    <location>
        <begin position="1"/>
        <end position="21"/>
    </location>
</feature>
<organism evidence="3 4">
    <name type="scientific">Streptomyces daliensis</name>
    <dbReference type="NCBI Taxonomy" id="299421"/>
    <lineage>
        <taxon>Bacteria</taxon>
        <taxon>Bacillati</taxon>
        <taxon>Actinomycetota</taxon>
        <taxon>Actinomycetes</taxon>
        <taxon>Kitasatosporales</taxon>
        <taxon>Streptomycetaceae</taxon>
        <taxon>Streptomyces</taxon>
    </lineage>
</organism>
<protein>
    <submittedName>
        <fullName evidence="3">Uncharacterized protein</fullName>
    </submittedName>
</protein>
<dbReference type="Proteomes" id="UP000675554">
    <property type="component" value="Unassembled WGS sequence"/>
</dbReference>
<keyword evidence="2" id="KW-1133">Transmembrane helix</keyword>
<comment type="caution">
    <text evidence="3">The sequence shown here is derived from an EMBL/GenBank/DDBJ whole genome shotgun (WGS) entry which is preliminary data.</text>
</comment>
<evidence type="ECO:0000256" key="1">
    <source>
        <dbReference type="SAM" id="MobiDB-lite"/>
    </source>
</evidence>
<keyword evidence="4" id="KW-1185">Reference proteome</keyword>
<feature type="transmembrane region" description="Helical" evidence="2">
    <location>
        <begin position="26"/>
        <end position="50"/>
    </location>
</feature>
<sequence length="220" mass="22331">AAPVAPARDESGGGDGSSGGRTRKRALLAVAGLAVAALLVGGGLLLTGAWGGTDAYKLTTPRTVGGDYQRDGKGETGDGAAFGDSEVPGMKATADVSADYRNATARLNLGGAYGQVKDPDTALTWLMEKSGDNLADTGAEPKGVTREFSPSRFDGDILTCQEYTISSVPLALCGWGDGSTVGLVSYVPLEAGGASADGLDLEKTAELTARVREDARTEAD</sequence>
<dbReference type="EMBL" id="JAGSMN010000933">
    <property type="protein sequence ID" value="MBR7677440.1"/>
    <property type="molecule type" value="Genomic_DNA"/>
</dbReference>
<gene>
    <name evidence="3" type="ORF">KDA82_31515</name>
</gene>
<evidence type="ECO:0000256" key="2">
    <source>
        <dbReference type="SAM" id="Phobius"/>
    </source>
</evidence>